<dbReference type="Proteomes" id="UP000184420">
    <property type="component" value="Unassembled WGS sequence"/>
</dbReference>
<dbReference type="InterPro" id="IPR029510">
    <property type="entry name" value="Ald_DH_CS_GLU"/>
</dbReference>
<evidence type="ECO:0000256" key="1">
    <source>
        <dbReference type="ARBA" id="ARBA00009986"/>
    </source>
</evidence>
<keyword evidence="2 6" id="KW-0560">Oxidoreductase</keyword>
<dbReference type="RefSeq" id="WP_073087586.1">
    <property type="nucleotide sequence ID" value="NZ_FRBL01000015.1"/>
</dbReference>
<evidence type="ECO:0000256" key="2">
    <source>
        <dbReference type="ARBA" id="ARBA00023002"/>
    </source>
</evidence>
<dbReference type="CDD" id="cd07138">
    <property type="entry name" value="ALDH_CddD_SSP0762"/>
    <property type="match status" value="1"/>
</dbReference>
<evidence type="ECO:0000256" key="5">
    <source>
        <dbReference type="PROSITE-ProRule" id="PRU10007"/>
    </source>
</evidence>
<organism evidence="8 9">
    <name type="scientific">Chitinophaga jiangningensis</name>
    <dbReference type="NCBI Taxonomy" id="1419482"/>
    <lineage>
        <taxon>Bacteria</taxon>
        <taxon>Pseudomonadati</taxon>
        <taxon>Bacteroidota</taxon>
        <taxon>Chitinophagia</taxon>
        <taxon>Chitinophagales</taxon>
        <taxon>Chitinophagaceae</taxon>
        <taxon>Chitinophaga</taxon>
    </lineage>
</organism>
<comment type="similarity">
    <text evidence="1 6">Belongs to the aldehyde dehydrogenase family.</text>
</comment>
<dbReference type="PROSITE" id="PS00687">
    <property type="entry name" value="ALDEHYDE_DEHYDR_GLU"/>
    <property type="match status" value="1"/>
</dbReference>
<keyword evidence="9" id="KW-1185">Reference proteome</keyword>
<dbReference type="STRING" id="1419482.SAMN05444266_11511"/>
<protein>
    <recommendedName>
        <fullName evidence="3">aldehyde dehydrogenase (NAD(+))</fullName>
        <ecNumber evidence="3">1.2.1.3</ecNumber>
    </recommendedName>
</protein>
<dbReference type="EMBL" id="FRBL01000015">
    <property type="protein sequence ID" value="SHM94900.1"/>
    <property type="molecule type" value="Genomic_DNA"/>
</dbReference>
<comment type="catalytic activity">
    <reaction evidence="4">
        <text>an aldehyde + NAD(+) + H2O = a carboxylate + NADH + 2 H(+)</text>
        <dbReference type="Rhea" id="RHEA:16185"/>
        <dbReference type="ChEBI" id="CHEBI:15377"/>
        <dbReference type="ChEBI" id="CHEBI:15378"/>
        <dbReference type="ChEBI" id="CHEBI:17478"/>
        <dbReference type="ChEBI" id="CHEBI:29067"/>
        <dbReference type="ChEBI" id="CHEBI:57540"/>
        <dbReference type="ChEBI" id="CHEBI:57945"/>
        <dbReference type="EC" id="1.2.1.3"/>
    </reaction>
</comment>
<dbReference type="AlphaFoldDB" id="A0A1M7MUT2"/>
<dbReference type="InterPro" id="IPR016162">
    <property type="entry name" value="Ald_DH_N"/>
</dbReference>
<dbReference type="EC" id="1.2.1.3" evidence="3"/>
<evidence type="ECO:0000256" key="6">
    <source>
        <dbReference type="RuleBase" id="RU003345"/>
    </source>
</evidence>
<dbReference type="GO" id="GO:0004029">
    <property type="term" value="F:aldehyde dehydrogenase (NAD+) activity"/>
    <property type="evidence" value="ECO:0007669"/>
    <property type="project" value="UniProtKB-EC"/>
</dbReference>
<dbReference type="PANTHER" id="PTHR42804:SF1">
    <property type="entry name" value="ALDEHYDE DEHYDROGENASE-RELATED"/>
    <property type="match status" value="1"/>
</dbReference>
<dbReference type="PANTHER" id="PTHR42804">
    <property type="entry name" value="ALDEHYDE DEHYDROGENASE"/>
    <property type="match status" value="1"/>
</dbReference>
<evidence type="ECO:0000259" key="7">
    <source>
        <dbReference type="Pfam" id="PF00171"/>
    </source>
</evidence>
<feature type="domain" description="Aldehyde dehydrogenase" evidence="7">
    <location>
        <begin position="15"/>
        <end position="469"/>
    </location>
</feature>
<dbReference type="FunFam" id="3.40.309.10:FF:000012">
    <property type="entry name" value="Betaine aldehyde dehydrogenase"/>
    <property type="match status" value="1"/>
</dbReference>
<dbReference type="Pfam" id="PF00171">
    <property type="entry name" value="Aldedh"/>
    <property type="match status" value="1"/>
</dbReference>
<gene>
    <name evidence="8" type="ORF">SAMN05444266_11511</name>
</gene>
<reference evidence="8 9" key="1">
    <citation type="submission" date="2016-11" db="EMBL/GenBank/DDBJ databases">
        <authorList>
            <person name="Jaros S."/>
            <person name="Januszkiewicz K."/>
            <person name="Wedrychowicz H."/>
        </authorList>
    </citation>
    <scope>NUCLEOTIDE SEQUENCE [LARGE SCALE GENOMIC DNA]</scope>
    <source>
        <strain evidence="8 9">DSM 27406</strain>
    </source>
</reference>
<proteinExistence type="inferred from homology"/>
<evidence type="ECO:0000256" key="4">
    <source>
        <dbReference type="ARBA" id="ARBA00049194"/>
    </source>
</evidence>
<dbReference type="Gene3D" id="3.40.309.10">
    <property type="entry name" value="Aldehyde Dehydrogenase, Chain A, domain 2"/>
    <property type="match status" value="1"/>
</dbReference>
<evidence type="ECO:0000313" key="8">
    <source>
        <dbReference type="EMBL" id="SHM94900.1"/>
    </source>
</evidence>
<dbReference type="InterPro" id="IPR016163">
    <property type="entry name" value="Ald_DH_C"/>
</dbReference>
<feature type="active site" evidence="5">
    <location>
        <position position="244"/>
    </location>
</feature>
<name>A0A1M7MUT2_9BACT</name>
<dbReference type="FunFam" id="3.40.605.10:FF:000007">
    <property type="entry name" value="NAD/NADP-dependent betaine aldehyde dehydrogenase"/>
    <property type="match status" value="1"/>
</dbReference>
<evidence type="ECO:0000313" key="9">
    <source>
        <dbReference type="Proteomes" id="UP000184420"/>
    </source>
</evidence>
<dbReference type="PROSITE" id="PS00070">
    <property type="entry name" value="ALDEHYDE_DEHYDR_CYS"/>
    <property type="match status" value="1"/>
</dbReference>
<dbReference type="InterPro" id="IPR015590">
    <property type="entry name" value="Aldehyde_DH_dom"/>
</dbReference>
<accession>A0A1M7MUT2</accession>
<dbReference type="InterPro" id="IPR016161">
    <property type="entry name" value="Ald_DH/histidinol_DH"/>
</dbReference>
<dbReference type="OrthoDB" id="629320at2"/>
<dbReference type="SUPFAM" id="SSF53720">
    <property type="entry name" value="ALDH-like"/>
    <property type="match status" value="1"/>
</dbReference>
<dbReference type="Gene3D" id="3.40.605.10">
    <property type="entry name" value="Aldehyde Dehydrogenase, Chain A, domain 1"/>
    <property type="match status" value="1"/>
</dbReference>
<dbReference type="InterPro" id="IPR016160">
    <property type="entry name" value="Ald_DH_CS_CYS"/>
</dbReference>
<sequence length="471" mass="50085">MKIIDKIYINGAFVTPHGKATFDLISPVNQELLGKVTLGDETDTKQAIAAAKAAFKTFSQTTREERIGYLEKMYAAIEKRKDEMIAMMVKEYGGTLQFANGSFSYTLSSISSNIAVLKDFNFEQRLGSATVLLEPVGVVGIITPWNASNSFIANKLSTAIAAGCTAVIKPSEMSAMQTQLMMEALHEAGLPAGVFNIVNGLGAVVGAELTRNQDIAKISFTGSTAVGKSIARDGADTVKRITLELGGKSPNIIMEDANLQEAIPLSVAAAFMNNGQACIAATRLLVPAAKMEEVKTLLRTAVANVKVGDPADPATQVGPMISKKQFERVQGYIQLGIAEGATLLVGGPGQPAGLEEGNFVQPTVFVDVNNNMRIAREEIFGPVLSVIPYNTLEEAIEIANDTTYGLAAYVQGTDMAKAKKVAARLEAGRVAINGFKHDPMAPFGGFKQSGLGREFGVYGLEAYLESKTILS</sequence>
<evidence type="ECO:0000256" key="3">
    <source>
        <dbReference type="ARBA" id="ARBA00024226"/>
    </source>
</evidence>